<reference evidence="2 3" key="1">
    <citation type="submission" date="2022-06" db="EMBL/GenBank/DDBJ databases">
        <title>Sequencing the genomes of 1000 actinobacteria strains.</title>
        <authorList>
            <person name="Klenk H.-P."/>
        </authorList>
    </citation>
    <scope>NUCLEOTIDE SEQUENCE [LARGE SCALE GENOMIC DNA]</scope>
    <source>
        <strain evidence="2 3">DSM 41656</strain>
    </source>
</reference>
<evidence type="ECO:0000313" key="2">
    <source>
        <dbReference type="EMBL" id="MCP2309229.1"/>
    </source>
</evidence>
<gene>
    <name evidence="2" type="ORF">FHR36_002353</name>
</gene>
<keyword evidence="1" id="KW-0472">Membrane</keyword>
<protein>
    <submittedName>
        <fullName evidence="2">Uncharacterized protein</fullName>
    </submittedName>
</protein>
<dbReference type="Proteomes" id="UP001206483">
    <property type="component" value="Unassembled WGS sequence"/>
</dbReference>
<organism evidence="2 3">
    <name type="scientific">Kitasatospora paracochleata</name>
    <dbReference type="NCBI Taxonomy" id="58354"/>
    <lineage>
        <taxon>Bacteria</taxon>
        <taxon>Bacillati</taxon>
        <taxon>Actinomycetota</taxon>
        <taxon>Actinomycetes</taxon>
        <taxon>Kitasatosporales</taxon>
        <taxon>Streptomycetaceae</taxon>
        <taxon>Kitasatospora</taxon>
    </lineage>
</organism>
<keyword evidence="1" id="KW-0812">Transmembrane</keyword>
<feature type="transmembrane region" description="Helical" evidence="1">
    <location>
        <begin position="131"/>
        <end position="148"/>
    </location>
</feature>
<evidence type="ECO:0000313" key="3">
    <source>
        <dbReference type="Proteomes" id="UP001206483"/>
    </source>
</evidence>
<accession>A0ABT1IVZ0</accession>
<keyword evidence="1" id="KW-1133">Transmembrane helix</keyword>
<dbReference type="RefSeq" id="WP_253796218.1">
    <property type="nucleotide sequence ID" value="NZ_BAAAUB010000042.1"/>
</dbReference>
<proteinExistence type="predicted"/>
<dbReference type="EMBL" id="JAMZDX010000002">
    <property type="protein sequence ID" value="MCP2309229.1"/>
    <property type="molecule type" value="Genomic_DNA"/>
</dbReference>
<keyword evidence="3" id="KW-1185">Reference proteome</keyword>
<feature type="transmembrane region" description="Helical" evidence="1">
    <location>
        <begin position="154"/>
        <end position="172"/>
    </location>
</feature>
<sequence>MHLNELARMLDGRPAVTERPDLLGFSDAEARWVCWMYGYRLTTYRQSRFGGELAAVLDTDPKARSRGDWMRGPVLLRGLDTPIPWARQPAGQWPPLWTPPGWPAGHGPVQPAPERMPLPTPEQIRERHQPGLLLVLAALFGYLALSFATSRPAGAAVLALFALGSLVAYLPSRRHRNRLIERTRLQEPIYDPPVDGAA</sequence>
<comment type="caution">
    <text evidence="2">The sequence shown here is derived from an EMBL/GenBank/DDBJ whole genome shotgun (WGS) entry which is preliminary data.</text>
</comment>
<evidence type="ECO:0000256" key="1">
    <source>
        <dbReference type="SAM" id="Phobius"/>
    </source>
</evidence>
<name>A0ABT1IVZ0_9ACTN</name>